<dbReference type="OrthoDB" id="9803749at2"/>
<dbReference type="PANTHER" id="PTHR30041:SF8">
    <property type="entry name" value="PROTEIN YFFB"/>
    <property type="match status" value="1"/>
</dbReference>
<protein>
    <submittedName>
        <fullName evidence="3">Arsenate reductase</fullName>
    </submittedName>
</protein>
<dbReference type="RefSeq" id="WP_097930175.1">
    <property type="nucleotide sequence ID" value="NZ_OCTN01000004.1"/>
</dbReference>
<dbReference type="PROSITE" id="PS51353">
    <property type="entry name" value="ARSC"/>
    <property type="match status" value="1"/>
</dbReference>
<proteinExistence type="inferred from homology"/>
<dbReference type="InterPro" id="IPR006660">
    <property type="entry name" value="Arsenate_reductase-like"/>
</dbReference>
<comment type="similarity">
    <text evidence="1 2">Belongs to the ArsC family.</text>
</comment>
<dbReference type="Proteomes" id="UP000220034">
    <property type="component" value="Unassembled WGS sequence"/>
</dbReference>
<dbReference type="EMBL" id="OCTN01000004">
    <property type="protein sequence ID" value="SOH94519.1"/>
    <property type="molecule type" value="Genomic_DNA"/>
</dbReference>
<accession>A0A2C9CVU7</accession>
<dbReference type="SUPFAM" id="SSF52833">
    <property type="entry name" value="Thioredoxin-like"/>
    <property type="match status" value="1"/>
</dbReference>
<dbReference type="Pfam" id="PF03960">
    <property type="entry name" value="ArsC"/>
    <property type="match status" value="1"/>
</dbReference>
<evidence type="ECO:0000313" key="3">
    <source>
        <dbReference type="EMBL" id="SOH94519.1"/>
    </source>
</evidence>
<sequence length="116" mass="12782">MSVSVYGMPACTTVRKSLKWLEAEGIAHDFTPFAKVADLDASLRDWIEVAGIDKVMNARAATFRALPDDVQQKMTADADFAIAQMVADPRLIKRPVLATDETVLTGFKEPDWRAAL</sequence>
<evidence type="ECO:0000256" key="1">
    <source>
        <dbReference type="ARBA" id="ARBA00007198"/>
    </source>
</evidence>
<evidence type="ECO:0000313" key="4">
    <source>
        <dbReference type="Proteomes" id="UP000220034"/>
    </source>
</evidence>
<gene>
    <name evidence="3" type="ORF">SAMN06273572_104218</name>
</gene>
<keyword evidence="4" id="KW-1185">Reference proteome</keyword>
<evidence type="ECO:0000256" key="2">
    <source>
        <dbReference type="PROSITE-ProRule" id="PRU01282"/>
    </source>
</evidence>
<name>A0A2C9CVU7_9RHOB</name>
<organism evidence="3 4">
    <name type="scientific">Pontivivens marinum</name>
    <dbReference type="NCBI Taxonomy" id="1690039"/>
    <lineage>
        <taxon>Bacteria</taxon>
        <taxon>Pseudomonadati</taxon>
        <taxon>Pseudomonadota</taxon>
        <taxon>Alphaproteobacteria</taxon>
        <taxon>Rhodobacterales</taxon>
        <taxon>Paracoccaceae</taxon>
        <taxon>Pontivivens</taxon>
    </lineage>
</organism>
<dbReference type="Gene3D" id="3.40.30.10">
    <property type="entry name" value="Glutaredoxin"/>
    <property type="match status" value="1"/>
</dbReference>
<reference evidence="4" key="1">
    <citation type="submission" date="2017-09" db="EMBL/GenBank/DDBJ databases">
        <authorList>
            <person name="Varghese N."/>
            <person name="Submissions S."/>
        </authorList>
    </citation>
    <scope>NUCLEOTIDE SEQUENCE [LARGE SCALE GENOMIC DNA]</scope>
    <source>
        <strain evidence="4">C7</strain>
    </source>
</reference>
<dbReference type="PANTHER" id="PTHR30041">
    <property type="entry name" value="ARSENATE REDUCTASE"/>
    <property type="match status" value="1"/>
</dbReference>
<dbReference type="AlphaFoldDB" id="A0A2C9CVU7"/>
<dbReference type="InterPro" id="IPR036249">
    <property type="entry name" value="Thioredoxin-like_sf"/>
</dbReference>